<dbReference type="EC" id="5.4.2.6" evidence="10"/>
<evidence type="ECO:0000256" key="11">
    <source>
        <dbReference type="ARBA" id="ARBA00044991"/>
    </source>
</evidence>
<dbReference type="CDD" id="cd02598">
    <property type="entry name" value="HAD_BPGM"/>
    <property type="match status" value="1"/>
</dbReference>
<evidence type="ECO:0000256" key="2">
    <source>
        <dbReference type="ARBA" id="ARBA00006171"/>
    </source>
</evidence>
<dbReference type="SFLD" id="SFLDG01129">
    <property type="entry name" value="C1.5:_HAD__Beta-PGM__Phosphata"/>
    <property type="match status" value="1"/>
</dbReference>
<feature type="binding site" evidence="13">
    <location>
        <begin position="10"/>
        <end position="12"/>
    </location>
    <ligand>
        <name>substrate</name>
    </ligand>
</feature>
<dbReference type="OrthoDB" id="9797743at2"/>
<feature type="site" description="Important for catalytic activity and assists the phosphoryl transfer reaction to Asp8 by balancing charge and orienting the reacting groups" evidence="15">
    <location>
        <position position="148"/>
    </location>
</feature>
<dbReference type="Pfam" id="PF00702">
    <property type="entry name" value="Hydrolase"/>
    <property type="match status" value="1"/>
</dbReference>
<feature type="binding site" evidence="13">
    <location>
        <position position="26"/>
    </location>
    <ligand>
        <name>substrate</name>
    </ligand>
</feature>
<dbReference type="SFLD" id="SFLDF00046">
    <property type="entry name" value="beta-phosphoglucomutase"/>
    <property type="match status" value="1"/>
</dbReference>
<sequence length="229" mass="25685">MILPKGVIFDLDGVIVDTAEFHYLAWKNLGKRLGISIDREFNERLKGVSRLESLELILERGKVEKKFTKEEKEKLAEEKNNEYISLIQSITPKDILPGIGSLLEKLKINKIKIGLASASLNAERVIKLLKVDSYFDYIADPKKVGRGKPEPDIFLDVANGLNIQALECVGIEDAQAGIDGIKKAGMFAVGIGKTPLLNVDFQVENTDDLTFELLVEKYNNWLNQKIEIK</sequence>
<dbReference type="Gene3D" id="1.10.150.240">
    <property type="entry name" value="Putative phosphatase, domain 2"/>
    <property type="match status" value="1"/>
</dbReference>
<evidence type="ECO:0000256" key="1">
    <source>
        <dbReference type="ARBA" id="ARBA00004496"/>
    </source>
</evidence>
<feature type="binding site" evidence="13">
    <location>
        <position position="79"/>
    </location>
    <ligand>
        <name>substrate</name>
    </ligand>
</feature>
<dbReference type="EMBL" id="FOIF01000004">
    <property type="protein sequence ID" value="SES70753.1"/>
    <property type="molecule type" value="Genomic_DNA"/>
</dbReference>
<feature type="binding site" evidence="14">
    <location>
        <position position="173"/>
    </location>
    <ligand>
        <name>Mg(2+)</name>
        <dbReference type="ChEBI" id="CHEBI:18420"/>
    </ligand>
</feature>
<gene>
    <name evidence="16" type="ORF">SAMN03080614_100436</name>
</gene>
<organism evidence="16 17">
    <name type="scientific">Anaerobranca gottschalkii DSM 13577</name>
    <dbReference type="NCBI Taxonomy" id="1120990"/>
    <lineage>
        <taxon>Bacteria</taxon>
        <taxon>Bacillati</taxon>
        <taxon>Bacillota</taxon>
        <taxon>Clostridia</taxon>
        <taxon>Eubacteriales</taxon>
        <taxon>Proteinivoracaceae</taxon>
        <taxon>Anaerobranca</taxon>
    </lineage>
</organism>
<dbReference type="STRING" id="1120990.SAMN03080614_100436"/>
<evidence type="ECO:0000256" key="5">
    <source>
        <dbReference type="ARBA" id="ARBA00022723"/>
    </source>
</evidence>
<evidence type="ECO:0000256" key="15">
    <source>
        <dbReference type="PIRSR" id="PIRSR610972-4"/>
    </source>
</evidence>
<evidence type="ECO:0000256" key="4">
    <source>
        <dbReference type="ARBA" id="ARBA00022553"/>
    </source>
</evidence>
<evidence type="ECO:0000313" key="16">
    <source>
        <dbReference type="EMBL" id="SES70753.1"/>
    </source>
</evidence>
<feature type="active site" description="Proton donor/acceptor" evidence="12">
    <location>
        <position position="10"/>
    </location>
</feature>
<dbReference type="SUPFAM" id="SSF56784">
    <property type="entry name" value="HAD-like"/>
    <property type="match status" value="1"/>
</dbReference>
<dbReference type="InterPro" id="IPR036412">
    <property type="entry name" value="HAD-like_sf"/>
</dbReference>
<evidence type="ECO:0000313" key="17">
    <source>
        <dbReference type="Proteomes" id="UP000243819"/>
    </source>
</evidence>
<feature type="binding site" evidence="14">
    <location>
        <position position="12"/>
    </location>
    <ligand>
        <name>Mg(2+)</name>
        <dbReference type="ChEBI" id="CHEBI:18420"/>
    </ligand>
</feature>
<comment type="similarity">
    <text evidence="2">Belongs to the HAD-like hydrolase superfamily. CbbY/CbbZ/Gph/YieH family.</text>
</comment>
<dbReference type="AlphaFoldDB" id="A0A1H9YNW6"/>
<keyword evidence="5 14" id="KW-0479">Metal-binding</keyword>
<comment type="subcellular location">
    <subcellularLocation>
        <location evidence="1">Cytoplasm</location>
    </subcellularLocation>
</comment>
<feature type="active site" description="Proton donor/acceptor" evidence="12">
    <location>
        <position position="12"/>
    </location>
</feature>
<dbReference type="GO" id="GO:0005737">
    <property type="term" value="C:cytoplasm"/>
    <property type="evidence" value="ECO:0007669"/>
    <property type="project" value="UniProtKB-SubCell"/>
</dbReference>
<feature type="binding site" evidence="14">
    <location>
        <position position="172"/>
    </location>
    <ligand>
        <name>Mg(2+)</name>
        <dbReference type="ChEBI" id="CHEBI:18420"/>
    </ligand>
</feature>
<dbReference type="GO" id="GO:0008801">
    <property type="term" value="F:beta-phosphoglucomutase activity"/>
    <property type="evidence" value="ECO:0007669"/>
    <property type="project" value="UniProtKB-EC"/>
</dbReference>
<dbReference type="Proteomes" id="UP000243819">
    <property type="component" value="Unassembled WGS sequence"/>
</dbReference>
<accession>A0A1H9YNW6</accession>
<dbReference type="GO" id="GO:0005975">
    <property type="term" value="P:carbohydrate metabolic process"/>
    <property type="evidence" value="ECO:0007669"/>
    <property type="project" value="InterPro"/>
</dbReference>
<dbReference type="InterPro" id="IPR010972">
    <property type="entry name" value="Beta-PGM"/>
</dbReference>
<dbReference type="NCBIfam" id="TIGR02009">
    <property type="entry name" value="PGMB-YQAB-SF"/>
    <property type="match status" value="1"/>
</dbReference>
<dbReference type="InterPro" id="IPR010976">
    <property type="entry name" value="B-phosphoglucomutase_hydrolase"/>
</dbReference>
<evidence type="ECO:0000256" key="3">
    <source>
        <dbReference type="ARBA" id="ARBA00022490"/>
    </source>
</evidence>
<keyword evidence="3" id="KW-0963">Cytoplasm</keyword>
<evidence type="ECO:0000256" key="8">
    <source>
        <dbReference type="ARBA" id="ARBA00023277"/>
    </source>
</evidence>
<dbReference type="PANTHER" id="PTHR18901">
    <property type="entry name" value="2-DEOXYGLUCOSE-6-PHOSPHATE PHOSPHATASE 2"/>
    <property type="match status" value="1"/>
</dbReference>
<evidence type="ECO:0000256" key="13">
    <source>
        <dbReference type="PIRSR" id="PIRSR610972-2"/>
    </source>
</evidence>
<dbReference type="SFLD" id="SFLDG01135">
    <property type="entry name" value="C1.5.6:_HAD__Beta-PGM__Phospha"/>
    <property type="match status" value="1"/>
</dbReference>
<dbReference type="PANTHER" id="PTHR18901:SF38">
    <property type="entry name" value="PSEUDOURIDINE-5'-PHOSPHATASE"/>
    <property type="match status" value="1"/>
</dbReference>
<evidence type="ECO:0000256" key="14">
    <source>
        <dbReference type="PIRSR" id="PIRSR610972-3"/>
    </source>
</evidence>
<evidence type="ECO:0000256" key="7">
    <source>
        <dbReference type="ARBA" id="ARBA00023235"/>
    </source>
</evidence>
<keyword evidence="7" id="KW-0413">Isomerase</keyword>
<feature type="binding site" evidence="14">
    <location>
        <position position="10"/>
    </location>
    <ligand>
        <name>Mg(2+)</name>
        <dbReference type="ChEBI" id="CHEBI:18420"/>
    </ligand>
</feature>
<dbReference type="SFLD" id="SFLDS00003">
    <property type="entry name" value="Haloacid_Dehalogenase"/>
    <property type="match status" value="1"/>
</dbReference>
<dbReference type="InterPro" id="IPR023198">
    <property type="entry name" value="PGP-like_dom2"/>
</dbReference>
<dbReference type="InterPro" id="IPR006439">
    <property type="entry name" value="HAD-SF_hydro_IA"/>
</dbReference>
<evidence type="ECO:0000256" key="9">
    <source>
        <dbReference type="ARBA" id="ARBA00044926"/>
    </source>
</evidence>
<evidence type="ECO:0000256" key="12">
    <source>
        <dbReference type="PIRSR" id="PIRSR610972-1"/>
    </source>
</evidence>
<dbReference type="NCBIfam" id="TIGR01509">
    <property type="entry name" value="HAD-SF-IA-v3"/>
    <property type="match status" value="1"/>
</dbReference>
<dbReference type="FunFam" id="1.10.150.240:FF:000010">
    <property type="entry name" value="Beta-phosphoglucomutase"/>
    <property type="match status" value="1"/>
</dbReference>
<reference evidence="17" key="1">
    <citation type="submission" date="2016-10" db="EMBL/GenBank/DDBJ databases">
        <authorList>
            <person name="Varghese N."/>
            <person name="Submissions S."/>
        </authorList>
    </citation>
    <scope>NUCLEOTIDE SEQUENCE [LARGE SCALE GENOMIC DNA]</scope>
    <source>
        <strain evidence="17">DSM 13577</strain>
    </source>
</reference>
<keyword evidence="17" id="KW-1185">Reference proteome</keyword>
<comment type="catalytic activity">
    <reaction evidence="9">
        <text>beta-D-glucose 1-phosphate = beta-D-glucose 6-phosphate</text>
        <dbReference type="Rhea" id="RHEA:20113"/>
        <dbReference type="ChEBI" id="CHEBI:57684"/>
        <dbReference type="ChEBI" id="CHEBI:58247"/>
        <dbReference type="EC" id="5.4.2.6"/>
    </reaction>
</comment>
<dbReference type="NCBIfam" id="TIGR01990">
    <property type="entry name" value="bPGM"/>
    <property type="match status" value="1"/>
</dbReference>
<feature type="site" description="Important for catalytic activity and assists the phosphoryl transfer reaction to Asp8 by balancing charge and orienting the reacting groups" evidence="15">
    <location>
        <position position="117"/>
    </location>
</feature>
<proteinExistence type="inferred from homology"/>
<protein>
    <recommendedName>
        <fullName evidence="11">Beta-phosphoglucomutase</fullName>
        <ecNumber evidence="10">5.4.2.6</ecNumber>
    </recommendedName>
</protein>
<keyword evidence="4" id="KW-0597">Phosphoprotein</keyword>
<feature type="binding site" evidence="13">
    <location>
        <begin position="45"/>
        <end position="50"/>
    </location>
    <ligand>
        <name>substrate</name>
    </ligand>
</feature>
<dbReference type="InterPro" id="IPR023214">
    <property type="entry name" value="HAD_sf"/>
</dbReference>
<feature type="binding site" evidence="13">
    <location>
        <begin position="117"/>
        <end position="121"/>
    </location>
    <ligand>
        <name>substrate</name>
    </ligand>
</feature>
<evidence type="ECO:0000256" key="10">
    <source>
        <dbReference type="ARBA" id="ARBA00044968"/>
    </source>
</evidence>
<feature type="binding site" evidence="13">
    <location>
        <position position="53"/>
    </location>
    <ligand>
        <name>substrate</name>
    </ligand>
</feature>
<keyword evidence="6 14" id="KW-0460">Magnesium</keyword>
<comment type="cofactor">
    <cofactor evidence="14">
        <name>Mg(2+)</name>
        <dbReference type="ChEBI" id="CHEBI:18420"/>
    </cofactor>
    <text evidence="14">Binds 2 magnesium ions per subunit.</text>
</comment>
<name>A0A1H9YNW6_9FIRM</name>
<evidence type="ECO:0000256" key="6">
    <source>
        <dbReference type="ARBA" id="ARBA00022842"/>
    </source>
</evidence>
<dbReference type="RefSeq" id="WP_091348665.1">
    <property type="nucleotide sequence ID" value="NZ_FOIF01000004.1"/>
</dbReference>
<feature type="binding site" evidence="13">
    <location>
        <position position="148"/>
    </location>
    <ligand>
        <name>substrate</name>
    </ligand>
</feature>
<dbReference type="Gene3D" id="3.40.50.1000">
    <property type="entry name" value="HAD superfamily/HAD-like"/>
    <property type="match status" value="1"/>
</dbReference>
<dbReference type="GO" id="GO:0000287">
    <property type="term" value="F:magnesium ion binding"/>
    <property type="evidence" value="ECO:0007669"/>
    <property type="project" value="InterPro"/>
</dbReference>
<keyword evidence="8" id="KW-0119">Carbohydrate metabolism</keyword>